<reference evidence="1" key="1">
    <citation type="submission" date="2019-12" db="EMBL/GenBank/DDBJ databases">
        <title>Genome sequencing and annotation of Brassica cretica.</title>
        <authorList>
            <person name="Studholme D.J."/>
            <person name="Sarris P."/>
        </authorList>
    </citation>
    <scope>NUCLEOTIDE SEQUENCE</scope>
    <source>
        <strain evidence="1">PFS-109/04</strain>
        <tissue evidence="1">Leaf</tissue>
    </source>
</reference>
<gene>
    <name evidence="1" type="ORF">F2Q69_00035759</name>
</gene>
<dbReference type="Proteomes" id="UP000712600">
    <property type="component" value="Unassembled WGS sequence"/>
</dbReference>
<protein>
    <submittedName>
        <fullName evidence="1">Uncharacterized protein</fullName>
    </submittedName>
</protein>
<dbReference type="EMBL" id="QGKX02000004">
    <property type="protein sequence ID" value="KAF3600957.1"/>
    <property type="molecule type" value="Genomic_DNA"/>
</dbReference>
<name>A0A8S9SJT0_BRACR</name>
<proteinExistence type="predicted"/>
<comment type="caution">
    <text evidence="1">The sequence shown here is derived from an EMBL/GenBank/DDBJ whole genome shotgun (WGS) entry which is preliminary data.</text>
</comment>
<accession>A0A8S9SJT0</accession>
<evidence type="ECO:0000313" key="2">
    <source>
        <dbReference type="Proteomes" id="UP000712600"/>
    </source>
</evidence>
<sequence>MGVLGLKQLSGSQRLRCSSGRFVYRIGFEEGRPSFRLEFVFHTPPGFFTDAIDDLLRYNINIPSRATVMIITGAVHVDRVTAHFPYLRSEGYTPLLAYPGNSKELTSRKNFSWETLLKEEMGPSDIDESFQSLFSCKLCSADGEVFEDFNTHLKSRDHLERELCKQRRPPLKRKMEKPNFNVSEYNNCWGQNRSRRNQCLKVPRKYLPQ</sequence>
<evidence type="ECO:0000313" key="1">
    <source>
        <dbReference type="EMBL" id="KAF3600957.1"/>
    </source>
</evidence>
<dbReference type="AlphaFoldDB" id="A0A8S9SJT0"/>
<organism evidence="1 2">
    <name type="scientific">Brassica cretica</name>
    <name type="common">Mustard</name>
    <dbReference type="NCBI Taxonomy" id="69181"/>
    <lineage>
        <taxon>Eukaryota</taxon>
        <taxon>Viridiplantae</taxon>
        <taxon>Streptophyta</taxon>
        <taxon>Embryophyta</taxon>
        <taxon>Tracheophyta</taxon>
        <taxon>Spermatophyta</taxon>
        <taxon>Magnoliopsida</taxon>
        <taxon>eudicotyledons</taxon>
        <taxon>Gunneridae</taxon>
        <taxon>Pentapetalae</taxon>
        <taxon>rosids</taxon>
        <taxon>malvids</taxon>
        <taxon>Brassicales</taxon>
        <taxon>Brassicaceae</taxon>
        <taxon>Brassiceae</taxon>
        <taxon>Brassica</taxon>
    </lineage>
</organism>